<name>A0A3A4NEW2_ABYX5</name>
<reference evidence="2 3" key="1">
    <citation type="journal article" date="2017" name="ISME J.">
        <title>Energy and carbon metabolisms in a deep terrestrial subsurface fluid microbial community.</title>
        <authorList>
            <person name="Momper L."/>
            <person name="Jungbluth S.P."/>
            <person name="Lee M.D."/>
            <person name="Amend J.P."/>
        </authorList>
    </citation>
    <scope>NUCLEOTIDE SEQUENCE [LARGE SCALE GENOMIC DNA]</scope>
    <source>
        <strain evidence="2">SURF_5</strain>
    </source>
</reference>
<proteinExistence type="predicted"/>
<dbReference type="AlphaFoldDB" id="A0A3A4NEW2"/>
<accession>A0A3A4NEW2</accession>
<keyword evidence="1" id="KW-0472">Membrane</keyword>
<keyword evidence="1" id="KW-0812">Transmembrane</keyword>
<evidence type="ECO:0000313" key="3">
    <source>
        <dbReference type="Proteomes" id="UP000265882"/>
    </source>
</evidence>
<gene>
    <name evidence="2" type="ORF">C4520_12790</name>
</gene>
<evidence type="ECO:0000313" key="2">
    <source>
        <dbReference type="EMBL" id="RJP19553.1"/>
    </source>
</evidence>
<protein>
    <submittedName>
        <fullName evidence="2">Uncharacterized protein</fullName>
    </submittedName>
</protein>
<sequence>MVSVQIPVTIKSGKGPERKGSPFLPVIFFTVAVGTCLFPGCLAKRYQKIQEIPIQTEATILYANHYHNESKTTSTVKVSFGRTGTDRGFCELVLEGKLSSISAAVLFPEDVTVIHSQVRYQYMDNGIWYEKTGKEPPRILEVLDEELAPLSIPGHILPYGFDSGYRFMRKLLKRSLDGPTLNDDLENEYDAVAIAFMERKGVEAFLIRIPLEGLNPLRIYDLKVIAEYYDGETRRLNGDAYLILE</sequence>
<evidence type="ECO:0000256" key="1">
    <source>
        <dbReference type="SAM" id="Phobius"/>
    </source>
</evidence>
<dbReference type="Proteomes" id="UP000265882">
    <property type="component" value="Unassembled WGS sequence"/>
</dbReference>
<keyword evidence="1" id="KW-1133">Transmembrane helix</keyword>
<organism evidence="2 3">
    <name type="scientific">Abyssobacteria bacterium (strain SURF_5)</name>
    <dbReference type="NCBI Taxonomy" id="2093360"/>
    <lineage>
        <taxon>Bacteria</taxon>
        <taxon>Pseudomonadati</taxon>
        <taxon>Candidatus Hydrogenedentota</taxon>
        <taxon>Candidatus Abyssobacteria</taxon>
    </lineage>
</organism>
<comment type="caution">
    <text evidence="2">The sequence shown here is derived from an EMBL/GenBank/DDBJ whole genome shotgun (WGS) entry which is preliminary data.</text>
</comment>
<feature type="transmembrane region" description="Helical" evidence="1">
    <location>
        <begin position="23"/>
        <end position="43"/>
    </location>
</feature>
<dbReference type="EMBL" id="QZKU01000088">
    <property type="protein sequence ID" value="RJP19553.1"/>
    <property type="molecule type" value="Genomic_DNA"/>
</dbReference>